<feature type="region of interest" description="Disordered" evidence="1">
    <location>
        <begin position="1"/>
        <end position="33"/>
    </location>
</feature>
<evidence type="ECO:0000313" key="3">
    <source>
        <dbReference type="EMBL" id="KDQ07206.1"/>
    </source>
</evidence>
<sequence length="498" mass="53606">MSLPSAARPGPTAVRFVPTRTSRTPFPTNAAAASVPTQAPTVPALTESAMIFVPEPEPPREICAHMIDKLVDAIHLVIDVPVMVFLLVTALAFFINSPTLHFNEKRPLTLAKMPVNANTVLDLPDSFFTPSEAIWRMALVTDCDTGAVITRQALLDSKDASNHRLVLFRLEVVGIEKTDTDTEPATITIFEPSEFLGTGNGQESKEQPFPTQLPTIIVANVDADVVAGLSDDSEHVVMPLPTVVVTDSAAAVPASHIAEASVTPSPTTFPTAEPATHAAAGIATNHIDVPVNQAVTPRTVAVTPTAGPPPLSAPQTLATKVSMAWYKRENASSSAILGQCRVDAGRYPVLDEMEWTQLIRLKDEGLKAAGVNDLRIRRHMLRVLWSVRRSLFQRHPVGCELPPPPETPPFVELLEDAHAWMQASGISGGPRALFPADIKWDELRKVTKEGLEGMGMKPGAINRLLKCIADVEEEIERRKGTVLYTSPVASTSLSANAA</sequence>
<accession>A0A067M6I5</accession>
<dbReference type="AlphaFoldDB" id="A0A067M6I5"/>
<evidence type="ECO:0000313" key="4">
    <source>
        <dbReference type="Proteomes" id="UP000027195"/>
    </source>
</evidence>
<dbReference type="Proteomes" id="UP000027195">
    <property type="component" value="Unassembled WGS sequence"/>
</dbReference>
<keyword evidence="2" id="KW-0812">Transmembrane</keyword>
<feature type="transmembrane region" description="Helical" evidence="2">
    <location>
        <begin position="76"/>
        <end position="95"/>
    </location>
</feature>
<proteinExistence type="predicted"/>
<name>A0A067M6I5_BOTB1</name>
<evidence type="ECO:0008006" key="5">
    <source>
        <dbReference type="Google" id="ProtNLM"/>
    </source>
</evidence>
<dbReference type="InParanoid" id="A0A067M6I5"/>
<dbReference type="HOGENOM" id="CLU_547448_0_0_1"/>
<evidence type="ECO:0000256" key="1">
    <source>
        <dbReference type="SAM" id="MobiDB-lite"/>
    </source>
</evidence>
<keyword evidence="4" id="KW-1185">Reference proteome</keyword>
<gene>
    <name evidence="3" type="ORF">BOTBODRAFT_180875</name>
</gene>
<evidence type="ECO:0000256" key="2">
    <source>
        <dbReference type="SAM" id="Phobius"/>
    </source>
</evidence>
<keyword evidence="2" id="KW-0472">Membrane</keyword>
<reference evidence="4" key="1">
    <citation type="journal article" date="2014" name="Proc. Natl. Acad. Sci. U.S.A.">
        <title>Extensive sampling of basidiomycete genomes demonstrates inadequacy of the white-rot/brown-rot paradigm for wood decay fungi.</title>
        <authorList>
            <person name="Riley R."/>
            <person name="Salamov A.A."/>
            <person name="Brown D.W."/>
            <person name="Nagy L.G."/>
            <person name="Floudas D."/>
            <person name="Held B.W."/>
            <person name="Levasseur A."/>
            <person name="Lombard V."/>
            <person name="Morin E."/>
            <person name="Otillar R."/>
            <person name="Lindquist E.A."/>
            <person name="Sun H."/>
            <person name="LaButti K.M."/>
            <person name="Schmutz J."/>
            <person name="Jabbour D."/>
            <person name="Luo H."/>
            <person name="Baker S.E."/>
            <person name="Pisabarro A.G."/>
            <person name="Walton J.D."/>
            <person name="Blanchette R.A."/>
            <person name="Henrissat B."/>
            <person name="Martin F."/>
            <person name="Cullen D."/>
            <person name="Hibbett D.S."/>
            <person name="Grigoriev I.V."/>
        </authorList>
    </citation>
    <scope>NUCLEOTIDE SEQUENCE [LARGE SCALE GENOMIC DNA]</scope>
    <source>
        <strain evidence="4">FD-172 SS1</strain>
    </source>
</reference>
<keyword evidence="2" id="KW-1133">Transmembrane helix</keyword>
<organism evidence="3 4">
    <name type="scientific">Botryobasidium botryosum (strain FD-172 SS1)</name>
    <dbReference type="NCBI Taxonomy" id="930990"/>
    <lineage>
        <taxon>Eukaryota</taxon>
        <taxon>Fungi</taxon>
        <taxon>Dikarya</taxon>
        <taxon>Basidiomycota</taxon>
        <taxon>Agaricomycotina</taxon>
        <taxon>Agaricomycetes</taxon>
        <taxon>Cantharellales</taxon>
        <taxon>Botryobasidiaceae</taxon>
        <taxon>Botryobasidium</taxon>
    </lineage>
</organism>
<dbReference type="EMBL" id="KL198112">
    <property type="protein sequence ID" value="KDQ07206.1"/>
    <property type="molecule type" value="Genomic_DNA"/>
</dbReference>
<protein>
    <recommendedName>
        <fullName evidence="5">SAM domain-containing protein</fullName>
    </recommendedName>
</protein>